<feature type="transmembrane region" description="Helical" evidence="12">
    <location>
        <begin position="369"/>
        <end position="390"/>
    </location>
</feature>
<dbReference type="InterPro" id="IPR043034">
    <property type="entry name" value="DNA_pol_alpha_B_N_sf"/>
</dbReference>
<evidence type="ECO:0000313" key="17">
    <source>
        <dbReference type="EMBL" id="KAG5409651.1"/>
    </source>
</evidence>
<dbReference type="PANTHER" id="PTHR23061">
    <property type="entry name" value="DNA POLYMERASE 2 ALPHA 70 KDA SUBUNIT"/>
    <property type="match status" value="1"/>
</dbReference>
<evidence type="ECO:0000256" key="11">
    <source>
        <dbReference type="ARBA" id="ARBA00023242"/>
    </source>
</evidence>
<evidence type="ECO:0000256" key="6">
    <source>
        <dbReference type="ARBA" id="ARBA00022692"/>
    </source>
</evidence>
<keyword evidence="7" id="KW-0235">DNA replication</keyword>
<evidence type="ECO:0000259" key="13">
    <source>
        <dbReference type="Pfam" id="PF01490"/>
    </source>
</evidence>
<dbReference type="Gene3D" id="3.60.21.60">
    <property type="match status" value="1"/>
</dbReference>
<dbReference type="EMBL" id="JADBGQ010000002">
    <property type="protein sequence ID" value="KAG5409651.1"/>
    <property type="molecule type" value="Genomic_DNA"/>
</dbReference>
<protein>
    <recommendedName>
        <fullName evidence="4">DNA polymerase alpha subunit B</fullName>
    </recommendedName>
</protein>
<dbReference type="InterPro" id="IPR007185">
    <property type="entry name" value="DNA_pol_a/d/e_bsu"/>
</dbReference>
<evidence type="ECO:0000256" key="12">
    <source>
        <dbReference type="SAM" id="Phobius"/>
    </source>
</evidence>
<dbReference type="Proteomes" id="UP000823674">
    <property type="component" value="Chromosome A02"/>
</dbReference>
<evidence type="ECO:0000256" key="1">
    <source>
        <dbReference type="ARBA" id="ARBA00004123"/>
    </source>
</evidence>
<evidence type="ECO:0000313" key="18">
    <source>
        <dbReference type="Proteomes" id="UP000823674"/>
    </source>
</evidence>
<evidence type="ECO:0000256" key="10">
    <source>
        <dbReference type="ARBA" id="ARBA00023136"/>
    </source>
</evidence>
<evidence type="ECO:0000259" key="15">
    <source>
        <dbReference type="Pfam" id="PF08418"/>
    </source>
</evidence>
<dbReference type="InterPro" id="IPR016722">
    <property type="entry name" value="DNA_pol_alpha_bsu"/>
</dbReference>
<comment type="subcellular location">
    <subcellularLocation>
        <location evidence="2">Membrane</location>
    </subcellularLocation>
    <subcellularLocation>
        <location evidence="1">Nucleus</location>
    </subcellularLocation>
</comment>
<dbReference type="Pfam" id="PF08418">
    <property type="entry name" value="Pol_alpha_B_N"/>
    <property type="match status" value="1"/>
</dbReference>
<comment type="similarity">
    <text evidence="3">Belongs to the DNA polymerase alpha subunit B family.</text>
</comment>
<feature type="transmembrane region" description="Helical" evidence="12">
    <location>
        <begin position="59"/>
        <end position="78"/>
    </location>
</feature>
<evidence type="ECO:0000259" key="14">
    <source>
        <dbReference type="Pfam" id="PF04042"/>
    </source>
</evidence>
<evidence type="ECO:0000256" key="8">
    <source>
        <dbReference type="ARBA" id="ARBA00022970"/>
    </source>
</evidence>
<evidence type="ECO:0000256" key="5">
    <source>
        <dbReference type="ARBA" id="ARBA00022448"/>
    </source>
</evidence>
<dbReference type="Pfam" id="PF22062">
    <property type="entry name" value="OB_DPOA2"/>
    <property type="match status" value="1"/>
</dbReference>
<evidence type="ECO:0000259" key="16">
    <source>
        <dbReference type="Pfam" id="PF22062"/>
    </source>
</evidence>
<comment type="caution">
    <text evidence="17">The sequence shown here is derived from an EMBL/GenBank/DDBJ whole genome shotgun (WGS) entry which is preliminary data.</text>
</comment>
<dbReference type="InterPro" id="IPR054300">
    <property type="entry name" value="OB_DPOA2"/>
</dbReference>
<proteinExistence type="inferred from homology"/>
<keyword evidence="10 12" id="KW-0472">Membrane</keyword>
<dbReference type="Pfam" id="PF04042">
    <property type="entry name" value="DNA_pol_E_B"/>
    <property type="match status" value="1"/>
</dbReference>
<dbReference type="PANTHER" id="PTHR23061:SF12">
    <property type="entry name" value="DNA POLYMERASE ALPHA SUBUNIT B"/>
    <property type="match status" value="1"/>
</dbReference>
<keyword evidence="6 12" id="KW-0812">Transmembrane</keyword>
<accession>A0ABQ7NFG6</accession>
<evidence type="ECO:0000256" key="7">
    <source>
        <dbReference type="ARBA" id="ARBA00022705"/>
    </source>
</evidence>
<keyword evidence="18" id="KW-1185">Reference proteome</keyword>
<dbReference type="InterPro" id="IPR013627">
    <property type="entry name" value="Pol_alpha_B_N"/>
</dbReference>
<feature type="transmembrane region" description="Helical" evidence="12">
    <location>
        <begin position="343"/>
        <end position="363"/>
    </location>
</feature>
<keyword evidence="5" id="KW-0813">Transport</keyword>
<organism evidence="17 18">
    <name type="scientific">Brassica rapa subsp. trilocularis</name>
    <dbReference type="NCBI Taxonomy" id="1813537"/>
    <lineage>
        <taxon>Eukaryota</taxon>
        <taxon>Viridiplantae</taxon>
        <taxon>Streptophyta</taxon>
        <taxon>Embryophyta</taxon>
        <taxon>Tracheophyta</taxon>
        <taxon>Spermatophyta</taxon>
        <taxon>Magnoliopsida</taxon>
        <taxon>eudicotyledons</taxon>
        <taxon>Gunneridae</taxon>
        <taxon>Pentapetalae</taxon>
        <taxon>rosids</taxon>
        <taxon>malvids</taxon>
        <taxon>Brassicales</taxon>
        <taxon>Brassicaceae</taxon>
        <taxon>Brassiceae</taxon>
        <taxon>Brassica</taxon>
    </lineage>
</organism>
<reference evidence="17 18" key="1">
    <citation type="submission" date="2021-03" db="EMBL/GenBank/DDBJ databases">
        <authorList>
            <person name="King G.J."/>
            <person name="Bancroft I."/>
            <person name="Baten A."/>
            <person name="Bloomfield J."/>
            <person name="Borpatragohain P."/>
            <person name="He Z."/>
            <person name="Irish N."/>
            <person name="Irwin J."/>
            <person name="Liu K."/>
            <person name="Mauleon R.P."/>
            <person name="Moore J."/>
            <person name="Morris R."/>
            <person name="Ostergaard L."/>
            <person name="Wang B."/>
            <person name="Wells R."/>
        </authorList>
    </citation>
    <scope>NUCLEOTIDE SEQUENCE [LARGE SCALE GENOMIC DNA]</scope>
    <source>
        <strain evidence="17">R-o-18</strain>
        <tissue evidence="17">Leaf</tissue>
    </source>
</reference>
<feature type="transmembrane region" description="Helical" evidence="12">
    <location>
        <begin position="258"/>
        <end position="280"/>
    </location>
</feature>
<keyword evidence="8" id="KW-0029">Amino-acid transport</keyword>
<sequence>MGENQLSTHEAASARQKKVDDWLPITSSRNAKWWYSAFHNVTAMVGAGVLSLPYAMGPGVTVMIMSWLITFYTIWQMVEMHEMVPGKRFDRYHELGQHAFGEKLGLWIVVPQQLIVEVGVNIVYMVTGGKSLKKIHDLLCTDCKEIRTSFWIMIFASVHFVLSHLPNFNSISGVSLAAAVMSLSYSTIAWGASVKKGVQPDVDYTFRATTSSGKVFNFMNALGDVAFAYAGHNVVLEIQATIPSTPEKPSKIPMWRGVVVAYIVVAICYFPVAFVCYYIFGNNVDDNILMSLEKPTWLIVMANSFVVIHVIGSYQIFAMPVFDMLETFLVKQMMFDPSFKLRFITRTSYVALTMFVGICIPFFGGLLGFFGGFAFAPTTYYLPCIMWLILKKPKKYGLSWSLNWFCIVVGVILTIVAPIGGLRTIIMSASDYKNATVRERKRERSKEREMATNEEIKKEFSRSGFALAEEDEILQRCVTLCINYSLKPSELVSSWELYHLNRQSIDQTVKNEEMDGFLLHLQNQQKESIMKEESGLHIYSNRDVDMLLDGIPEDTEDEIVTTPTSKSQRLLPDPFDSISKSRDYGYSTGKSVGHVTPFGQRGQKFVVRFNIGDAAAQAENGDNNDVENSEDDMIIKKVQTRRRCSLKVNGLGPEPGCRFMYYRTEDRFDSLEKRIVRHADAFAASGLYEEQVDPAVASQRSIFSVGMICCDGEGVLNDKSILLQSSAERTSGQRVPLDLNRLNQFSIFPGQIVGIEGQNPSGHYFTASKLLDTVPLTLTVDVDLPPAKKQNLDQEVLTLAEESREKSEVSFIIASGPFTTLDNLLFEPLSELLAHAKRKPPQLLLLLGPFVDSNHPEIEKGAVDASFSEIFQVEVIRRVQEYVEFMGSEVRVVLVPSLRDANHDFIFPQPPFDIHIPDLEHQITSLSNPGTFEANQVKVGCCTVDVLKQLSVEEMSRNPSGVPTDRLGRLASHLLRQRSFYPLYPPPESLPYDSRLAPQALQISSIPDILLLPSDMKYFVKVLSIGEGEDAAKCVCVNPGRLAKGEGAGTFVELTYKGDPESMHASVISI</sequence>
<feature type="domain" description="Amino acid transporter transmembrane" evidence="13">
    <location>
        <begin position="30"/>
        <end position="419"/>
    </location>
</feature>
<evidence type="ECO:0000256" key="3">
    <source>
        <dbReference type="ARBA" id="ARBA00007299"/>
    </source>
</evidence>
<evidence type="ECO:0000256" key="4">
    <source>
        <dbReference type="ARBA" id="ARBA00018596"/>
    </source>
</evidence>
<dbReference type="Pfam" id="PF01490">
    <property type="entry name" value="Aa_trans"/>
    <property type="match status" value="1"/>
</dbReference>
<feature type="domain" description="DNA polymerase alpha subunit B N-terminal" evidence="15">
    <location>
        <begin position="454"/>
        <end position="511"/>
    </location>
</feature>
<gene>
    <name evidence="17" type="primary">A02p021280.1_BraROA</name>
    <name evidence="17" type="ORF">IGI04_005970</name>
</gene>
<dbReference type="Gene3D" id="1.10.8.530">
    <property type="entry name" value="DNA polymerase alpha-primase, subunit B, N-terminal domain"/>
    <property type="match status" value="1"/>
</dbReference>
<dbReference type="InterPro" id="IPR013057">
    <property type="entry name" value="AA_transpt_TM"/>
</dbReference>
<evidence type="ECO:0000256" key="2">
    <source>
        <dbReference type="ARBA" id="ARBA00004370"/>
    </source>
</evidence>
<feature type="transmembrane region" description="Helical" evidence="12">
    <location>
        <begin position="402"/>
        <end position="422"/>
    </location>
</feature>
<keyword evidence="9 12" id="KW-1133">Transmembrane helix</keyword>
<feature type="transmembrane region" description="Helical" evidence="12">
    <location>
        <begin position="300"/>
        <end position="322"/>
    </location>
</feature>
<evidence type="ECO:0000256" key="9">
    <source>
        <dbReference type="ARBA" id="ARBA00022989"/>
    </source>
</evidence>
<keyword evidence="11" id="KW-0539">Nucleus</keyword>
<feature type="domain" description="DNA polymerase alpha/delta/epsilon subunit B" evidence="14">
    <location>
        <begin position="811"/>
        <end position="1021"/>
    </location>
</feature>
<name>A0ABQ7NFG6_BRACM</name>
<feature type="domain" description="DNA polymerase alpha subunit B OB" evidence="16">
    <location>
        <begin position="689"/>
        <end position="772"/>
    </location>
</feature>